<reference evidence="1 2" key="1">
    <citation type="submission" date="2012-03" db="EMBL/GenBank/DDBJ databases">
        <title>Whole Genome Assembly of Papio anubis.</title>
        <authorList>
            <person name="Liu Y.L."/>
            <person name="Abraham K.A."/>
            <person name="Akbar H.A."/>
            <person name="Ali S.A."/>
            <person name="Anosike U.A."/>
            <person name="Aqrawi P.A."/>
            <person name="Arias F.A."/>
            <person name="Attaway T.A."/>
            <person name="Awwad R.A."/>
            <person name="Babu C.B."/>
            <person name="Bandaranaike D.B."/>
            <person name="Battles P.B."/>
            <person name="Bell A.B."/>
            <person name="Beltran B.B."/>
            <person name="Berhane-Mersha D.B."/>
            <person name="Bess C.B."/>
            <person name="Bickham C.B."/>
            <person name="Bolden T.B."/>
            <person name="Carter K.C."/>
            <person name="Chau D.C."/>
            <person name="Chavez A.C."/>
            <person name="Clerc-Blankenburg K.C."/>
            <person name="Coyle M.C."/>
            <person name="Dao M.D."/>
            <person name="Davila M.L.D."/>
            <person name="Davy-Carroll L.D."/>
            <person name="Denson S.D."/>
            <person name="Dinh H.D."/>
            <person name="Fernandez S.F."/>
            <person name="Fernando P.F."/>
            <person name="Forbes L.F."/>
            <person name="Francis C.F."/>
            <person name="Francisco L.F."/>
            <person name="Fu Q.F."/>
            <person name="Garcia-Iii R.G."/>
            <person name="Garrett T.G."/>
            <person name="Gross S.G."/>
            <person name="Gubbala S.G."/>
            <person name="Hirani K.H."/>
            <person name="Hogues M.H."/>
            <person name="Hollins B.H."/>
            <person name="Jackson L.J."/>
            <person name="Javaid M.J."/>
            <person name="Jhangiani S.J."/>
            <person name="Johnson A.J."/>
            <person name="Johnson B.J."/>
            <person name="Jones J.J."/>
            <person name="Joshi V.J."/>
            <person name="Kalu J.K."/>
            <person name="Khan N.K."/>
            <person name="Korchina V.K."/>
            <person name="Kovar C.K."/>
            <person name="Lago L.L."/>
            <person name="Lara F.L."/>
            <person name="Le T.-K.L."/>
            <person name="Lee S.L."/>
            <person name="Legall-Iii F.L."/>
            <person name="Lemon S.L."/>
            <person name="Liu J.L."/>
            <person name="Liu Y.-S.L."/>
            <person name="Liyanage D.L."/>
            <person name="Lopez J.L."/>
            <person name="Lorensuhewa L.L."/>
            <person name="Mata R.M."/>
            <person name="Mathew T.M."/>
            <person name="Mercado C.M."/>
            <person name="Mercado I.M."/>
            <person name="Morales K.M."/>
            <person name="Morgan M.M."/>
            <person name="Munidasa M.M."/>
            <person name="Ngo D.N."/>
            <person name="Nguyen L.N."/>
            <person name="Nguyen T.N."/>
            <person name="Nguyen N.N."/>
            <person name="Obregon M.O."/>
            <person name="Okwuonu G.O."/>
            <person name="Ongeri F.O."/>
            <person name="Onwere C.O."/>
            <person name="Osifeso I.O."/>
            <person name="Parra A.P."/>
            <person name="Patil S.P."/>
            <person name="Perez A.P."/>
            <person name="Perez Y.P."/>
            <person name="Pham C.P."/>
            <person name="Pu L.-L.P."/>
            <person name="Puazo M.P."/>
            <person name="Quiroz J.Q."/>
            <person name="Rouhana J.R."/>
            <person name="Ruiz M.R."/>
            <person name="Ruiz S.-J.R."/>
            <person name="Saada N.S."/>
            <person name="Santibanez J.S."/>
            <person name="Scheel M.S."/>
            <person name="Schneider B.S."/>
            <person name="Simmons D.S."/>
            <person name="Sisson I.S."/>
            <person name="Tang L.-Y.T."/>
            <person name="Thornton R.T."/>
            <person name="Tisius J.T."/>
            <person name="Toledanes G.T."/>
            <person name="Trejos Z.T."/>
            <person name="Usmani K.U."/>
            <person name="Varghese R.V."/>
            <person name="Vattathil S.V."/>
            <person name="Vee V.V."/>
            <person name="Walker D.W."/>
            <person name="Weissenberger G.W."/>
            <person name="White C.W."/>
            <person name="Williams A.W."/>
            <person name="Woodworth J.W."/>
            <person name="Wright R.W."/>
            <person name="Zhu Y.Z."/>
            <person name="Han Y.H."/>
            <person name="Newsham I.N."/>
            <person name="Nazareth L.N."/>
            <person name="Worley K.W."/>
            <person name="Muzny D.M."/>
            <person name="Rogers J.R."/>
            <person name="Gibbs R.G."/>
        </authorList>
    </citation>
    <scope>NUCLEOTIDE SEQUENCE [LARGE SCALE GENOMIC DNA]</scope>
</reference>
<accession>A0A2I3MII3</accession>
<proteinExistence type="predicted"/>
<dbReference type="Bgee" id="ENSPANG00000033569">
    <property type="expression patterns" value="Expressed in thymus"/>
</dbReference>
<evidence type="ECO:0000313" key="1">
    <source>
        <dbReference type="Ensembl" id="ENSPANP00000035602.2"/>
    </source>
</evidence>
<protein>
    <submittedName>
        <fullName evidence="1">Uncharacterized protein</fullName>
    </submittedName>
</protein>
<dbReference type="AlphaFoldDB" id="A0A2I3MII3"/>
<name>A0A2I3MII3_PAPAN</name>
<dbReference type="OMA" id="CTVAKHV"/>
<dbReference type="GeneTree" id="ENSGT01050000245173"/>
<keyword evidence="2" id="KW-1185">Reference proteome</keyword>
<dbReference type="Proteomes" id="UP000028761">
    <property type="component" value="Chromosome 3"/>
</dbReference>
<reference evidence="1" key="3">
    <citation type="submission" date="2025-09" db="UniProtKB">
        <authorList>
            <consortium name="Ensembl"/>
        </authorList>
    </citation>
    <scope>IDENTIFICATION</scope>
</reference>
<dbReference type="Ensembl" id="ENSPANT00000050133.2">
    <property type="protein sequence ID" value="ENSPANP00000035602.2"/>
    <property type="gene ID" value="ENSPANG00000033569.2"/>
</dbReference>
<evidence type="ECO:0000313" key="2">
    <source>
        <dbReference type="Proteomes" id="UP000028761"/>
    </source>
</evidence>
<reference evidence="1" key="2">
    <citation type="submission" date="2025-08" db="UniProtKB">
        <authorList>
            <consortium name="Ensembl"/>
        </authorList>
    </citation>
    <scope>IDENTIFICATION</scope>
</reference>
<sequence length="117" mass="13003">CIYLVPVTFPLKEETSSSRFQYCTVAKHVFPTKKKKLWPGAVAHACNPSTLGGRGGRITRSGDRDHGETPSLLKIQKISRARWRAPVVPATREAEAGEWREPGRRGFTVLARMVSIS</sequence>
<organism evidence="1 2">
    <name type="scientific">Papio anubis</name>
    <name type="common">Olive baboon</name>
    <dbReference type="NCBI Taxonomy" id="9555"/>
    <lineage>
        <taxon>Eukaryota</taxon>
        <taxon>Metazoa</taxon>
        <taxon>Chordata</taxon>
        <taxon>Craniata</taxon>
        <taxon>Vertebrata</taxon>
        <taxon>Euteleostomi</taxon>
        <taxon>Mammalia</taxon>
        <taxon>Eutheria</taxon>
        <taxon>Euarchontoglires</taxon>
        <taxon>Primates</taxon>
        <taxon>Haplorrhini</taxon>
        <taxon>Catarrhini</taxon>
        <taxon>Cercopithecidae</taxon>
        <taxon>Cercopithecinae</taxon>
        <taxon>Papio</taxon>
    </lineage>
</organism>